<reference evidence="2" key="1">
    <citation type="submission" date="2021-05" db="EMBL/GenBank/DDBJ databases">
        <title>Whole genome sequence of Curtobacterium flaccumfaciens pv. flaccumfaciens strain CFBP 3417.</title>
        <authorList>
            <person name="Osdaghi E."/>
            <person name="Taghouti G."/>
            <person name="Portier P."/>
            <person name="Fazliarab A."/>
            <person name="Taghavi S.M."/>
            <person name="Briand M."/>
            <person name="Le-Saux M."/>
            <person name="Jacques M.-A."/>
        </authorList>
    </citation>
    <scope>NUCLEOTIDE SEQUENCE</scope>
    <source>
        <strain evidence="2">CFBP 3417</strain>
    </source>
</reference>
<dbReference type="AlphaFoldDB" id="A0A9Q2ZRC4"/>
<organism evidence="2 3">
    <name type="scientific">Curtobacterium flaccumfaciens pv. flaccumfaciens</name>
    <dbReference type="NCBI Taxonomy" id="138532"/>
    <lineage>
        <taxon>Bacteria</taxon>
        <taxon>Bacillati</taxon>
        <taxon>Actinomycetota</taxon>
        <taxon>Actinomycetes</taxon>
        <taxon>Micrococcales</taxon>
        <taxon>Microbacteriaceae</taxon>
        <taxon>Curtobacterium</taxon>
    </lineage>
</organism>
<comment type="caution">
    <text evidence="2">The sequence shown here is derived from an EMBL/GenBank/DDBJ whole genome shotgun (WGS) entry which is preliminary data.</text>
</comment>
<dbReference type="PANTHER" id="PTHR48098">
    <property type="entry name" value="ENTEROCHELIN ESTERASE-RELATED"/>
    <property type="match status" value="1"/>
</dbReference>
<feature type="transmembrane region" description="Helical" evidence="1">
    <location>
        <begin position="50"/>
        <end position="72"/>
    </location>
</feature>
<proteinExistence type="predicted"/>
<dbReference type="InterPro" id="IPR000801">
    <property type="entry name" value="Esterase-like"/>
</dbReference>
<keyword evidence="1" id="KW-0812">Transmembrane</keyword>
<dbReference type="InterPro" id="IPR029058">
    <property type="entry name" value="AB_hydrolase_fold"/>
</dbReference>
<protein>
    <recommendedName>
        <fullName evidence="4">Esterase</fullName>
    </recommendedName>
</protein>
<feature type="transmembrane region" description="Helical" evidence="1">
    <location>
        <begin position="113"/>
        <end position="132"/>
    </location>
</feature>
<feature type="transmembrane region" description="Helical" evidence="1">
    <location>
        <begin position="88"/>
        <end position="106"/>
    </location>
</feature>
<dbReference type="Pfam" id="PF00756">
    <property type="entry name" value="Esterase"/>
    <property type="match status" value="1"/>
</dbReference>
<dbReference type="Gene3D" id="3.40.50.1820">
    <property type="entry name" value="alpha/beta hydrolase"/>
    <property type="match status" value="1"/>
</dbReference>
<accession>A0A9Q2ZRC4</accession>
<evidence type="ECO:0008006" key="4">
    <source>
        <dbReference type="Google" id="ProtNLM"/>
    </source>
</evidence>
<dbReference type="Proteomes" id="UP000709437">
    <property type="component" value="Unassembled WGS sequence"/>
</dbReference>
<dbReference type="SUPFAM" id="SSF53474">
    <property type="entry name" value="alpha/beta-Hydrolases"/>
    <property type="match status" value="1"/>
</dbReference>
<dbReference type="EMBL" id="JAHEWX010000030">
    <property type="protein sequence ID" value="MBT1543397.1"/>
    <property type="molecule type" value="Genomic_DNA"/>
</dbReference>
<dbReference type="RefSeq" id="WP_214563617.1">
    <property type="nucleotide sequence ID" value="NZ_JAHEWX010000030.1"/>
</dbReference>
<keyword evidence="1" id="KW-1133">Transmembrane helix</keyword>
<keyword evidence="1" id="KW-0472">Membrane</keyword>
<evidence type="ECO:0000256" key="1">
    <source>
        <dbReference type="SAM" id="Phobius"/>
    </source>
</evidence>
<dbReference type="InterPro" id="IPR050583">
    <property type="entry name" value="Mycobacterial_A85_antigen"/>
</dbReference>
<gene>
    <name evidence="2" type="ORF">KK103_16665</name>
</gene>
<evidence type="ECO:0000313" key="3">
    <source>
        <dbReference type="Proteomes" id="UP000709437"/>
    </source>
</evidence>
<dbReference type="GO" id="GO:0016747">
    <property type="term" value="F:acyltransferase activity, transferring groups other than amino-acyl groups"/>
    <property type="evidence" value="ECO:0007669"/>
    <property type="project" value="TreeGrafter"/>
</dbReference>
<sequence length="443" mass="46468">MFHDLLRPLFHIAVVAPSVLVPVDVIAVLLTVAALLPAFGRRSRHPVRGLVWRLGAMAVGAVLGLVAVWWFGDVQDLYGVSFTPVTRMWVALGFGGVGLLVVVVVQGGWLRRVLGLLAAVAVALAAVLGVNVDFGAYRTIEQAVTTDPYPSGPLGHETGVGRASSPVVDPATWRAPAGMPRRGKVLSVDIPSTVSHFHARPAVVYLPPAALTERPPTLPVLISLAGQPGQPSDMFQAGRLGAVMDAFAAAHHGLAPIVVAPDQLGAPDRNPMCVDSSLGRSATYIMTDTTNWIRQHLRVGASPSAWGIVGFSQGATCAMQFSTAHPGVFGTTFAISSELAPLNGSVQHSIQYGFGGSASRYAAAAPRAIMRAHGPYPGHLTVFAYGSDDAPYVASTRALRAAANAAGMQTRLFVSEGSAHDWNTVRYALRVGMPGVIAHLGLR</sequence>
<feature type="transmembrane region" description="Helical" evidence="1">
    <location>
        <begin position="12"/>
        <end position="38"/>
    </location>
</feature>
<dbReference type="PANTHER" id="PTHR48098:SF1">
    <property type="entry name" value="DIACYLGLYCEROL ACYLTRANSFERASE_MYCOLYLTRANSFERASE AG85A"/>
    <property type="match status" value="1"/>
</dbReference>
<name>A0A9Q2ZRC4_9MICO</name>
<evidence type="ECO:0000313" key="2">
    <source>
        <dbReference type="EMBL" id="MBT1543397.1"/>
    </source>
</evidence>